<name>A0ACA9Q112_9GLOM</name>
<accession>A0ACA9Q112</accession>
<feature type="non-terminal residue" evidence="1">
    <location>
        <position position="243"/>
    </location>
</feature>
<sequence>MATPLKCAVAAHLVAKNNVPIKGTCEKCKSSNQVIFEPRLKKVNPIDREVFTNYLCADCYCQEEGISNPSPTNNKKPTSPPPSDNLLEAIEKGENINVDFFSDLTPHSKAFLKALQQVKRGEDINVSDAVLSWEEKEQLNKIKDEVRAKQRKNSSSEGKDKGLPGPVIGIIVIGVVGMEVESVGHHFLSSLPVILNKAITNRRIEYIKAKLEKSNIQVKELEDYLNQKLLDNNYSDWENQMKS</sequence>
<dbReference type="EMBL" id="CAJVQC010025719">
    <property type="protein sequence ID" value="CAG8730807.1"/>
    <property type="molecule type" value="Genomic_DNA"/>
</dbReference>
<dbReference type="Proteomes" id="UP000789920">
    <property type="component" value="Unassembled WGS sequence"/>
</dbReference>
<comment type="caution">
    <text evidence="1">The sequence shown here is derived from an EMBL/GenBank/DDBJ whole genome shotgun (WGS) entry which is preliminary data.</text>
</comment>
<organism evidence="1 2">
    <name type="scientific">Racocetra persica</name>
    <dbReference type="NCBI Taxonomy" id="160502"/>
    <lineage>
        <taxon>Eukaryota</taxon>
        <taxon>Fungi</taxon>
        <taxon>Fungi incertae sedis</taxon>
        <taxon>Mucoromycota</taxon>
        <taxon>Glomeromycotina</taxon>
        <taxon>Glomeromycetes</taxon>
        <taxon>Diversisporales</taxon>
        <taxon>Gigasporaceae</taxon>
        <taxon>Racocetra</taxon>
    </lineage>
</organism>
<keyword evidence="2" id="KW-1185">Reference proteome</keyword>
<protein>
    <submittedName>
        <fullName evidence="1">30554_t:CDS:1</fullName>
    </submittedName>
</protein>
<evidence type="ECO:0000313" key="1">
    <source>
        <dbReference type="EMBL" id="CAG8730807.1"/>
    </source>
</evidence>
<gene>
    <name evidence="1" type="ORF">RPERSI_LOCUS12141</name>
</gene>
<reference evidence="1" key="1">
    <citation type="submission" date="2021-06" db="EMBL/GenBank/DDBJ databases">
        <authorList>
            <person name="Kallberg Y."/>
            <person name="Tangrot J."/>
            <person name="Rosling A."/>
        </authorList>
    </citation>
    <scope>NUCLEOTIDE SEQUENCE</scope>
    <source>
        <strain evidence="1">MA461A</strain>
    </source>
</reference>
<evidence type="ECO:0000313" key="2">
    <source>
        <dbReference type="Proteomes" id="UP000789920"/>
    </source>
</evidence>
<proteinExistence type="predicted"/>